<dbReference type="GO" id="GO:0015935">
    <property type="term" value="C:small ribosomal subunit"/>
    <property type="evidence" value="ECO:0007669"/>
    <property type="project" value="InterPro"/>
</dbReference>
<comment type="caution">
    <text evidence="7">The sequence shown here is derived from an EMBL/GenBank/DDBJ whole genome shotgun (WGS) entry which is preliminary data.</text>
</comment>
<dbReference type="AlphaFoldDB" id="A0A1F7X7G1"/>
<dbReference type="Proteomes" id="UP000177053">
    <property type="component" value="Unassembled WGS sequence"/>
</dbReference>
<evidence type="ECO:0000313" key="7">
    <source>
        <dbReference type="EMBL" id="OGM11012.1"/>
    </source>
</evidence>
<name>A0A1F7X7G1_9BACT</name>
<dbReference type="InterPro" id="IPR005706">
    <property type="entry name" value="Ribosomal_uS2_bac/mit/plastid"/>
</dbReference>
<dbReference type="PRINTS" id="PR00395">
    <property type="entry name" value="RIBOSOMALS2"/>
</dbReference>
<dbReference type="GO" id="GO:0003735">
    <property type="term" value="F:structural constituent of ribosome"/>
    <property type="evidence" value="ECO:0007669"/>
    <property type="project" value="InterPro"/>
</dbReference>
<evidence type="ECO:0000256" key="5">
    <source>
        <dbReference type="HAMAP-Rule" id="MF_00291"/>
    </source>
</evidence>
<dbReference type="Pfam" id="PF00318">
    <property type="entry name" value="Ribosomal_S2"/>
    <property type="match status" value="1"/>
</dbReference>
<gene>
    <name evidence="5" type="primary">rpsB</name>
    <name evidence="7" type="ORF">A2Z22_04070</name>
</gene>
<dbReference type="InterPro" id="IPR018130">
    <property type="entry name" value="Ribosomal_uS2_CS"/>
</dbReference>
<dbReference type="HAMAP" id="MF_00291_B">
    <property type="entry name" value="Ribosomal_uS2_B"/>
    <property type="match status" value="1"/>
</dbReference>
<dbReference type="InterPro" id="IPR023591">
    <property type="entry name" value="Ribosomal_uS2_flav_dom_sf"/>
</dbReference>
<comment type="similarity">
    <text evidence="1 5">Belongs to the universal ribosomal protein uS2 family.</text>
</comment>
<dbReference type="CDD" id="cd01425">
    <property type="entry name" value="RPS2"/>
    <property type="match status" value="1"/>
</dbReference>
<dbReference type="GO" id="GO:0006412">
    <property type="term" value="P:translation"/>
    <property type="evidence" value="ECO:0007669"/>
    <property type="project" value="UniProtKB-UniRule"/>
</dbReference>
<dbReference type="Gene3D" id="3.40.50.10490">
    <property type="entry name" value="Glucose-6-phosphate isomerase like protein, domain 1"/>
    <property type="match status" value="1"/>
</dbReference>
<proteinExistence type="inferred from homology"/>
<protein>
    <recommendedName>
        <fullName evidence="4 5">Small ribosomal subunit protein uS2</fullName>
    </recommendedName>
</protein>
<dbReference type="PANTHER" id="PTHR12534:SF0">
    <property type="entry name" value="SMALL RIBOSOMAL SUBUNIT PROTEIN US2M"/>
    <property type="match status" value="1"/>
</dbReference>
<dbReference type="PROSITE" id="PS00962">
    <property type="entry name" value="RIBOSOMAL_S2_1"/>
    <property type="match status" value="1"/>
</dbReference>
<dbReference type="PANTHER" id="PTHR12534">
    <property type="entry name" value="30S RIBOSOMAL PROTEIN S2 PROKARYOTIC AND ORGANELLAR"/>
    <property type="match status" value="1"/>
</dbReference>
<evidence type="ECO:0000256" key="6">
    <source>
        <dbReference type="SAM" id="MobiDB-lite"/>
    </source>
</evidence>
<organism evidence="7 8">
    <name type="scientific">Candidatus Woesebacteria bacterium RBG_16_34_12</name>
    <dbReference type="NCBI Taxonomy" id="1802480"/>
    <lineage>
        <taxon>Bacteria</taxon>
        <taxon>Candidatus Woeseibacteriota</taxon>
    </lineage>
</organism>
<dbReference type="SUPFAM" id="SSF52313">
    <property type="entry name" value="Ribosomal protein S2"/>
    <property type="match status" value="1"/>
</dbReference>
<evidence type="ECO:0000256" key="1">
    <source>
        <dbReference type="ARBA" id="ARBA00006242"/>
    </source>
</evidence>
<dbReference type="InterPro" id="IPR001865">
    <property type="entry name" value="Ribosomal_uS2"/>
</dbReference>
<dbReference type="EMBL" id="MGFS01000027">
    <property type="protein sequence ID" value="OGM11012.1"/>
    <property type="molecule type" value="Genomic_DNA"/>
</dbReference>
<dbReference type="Gene3D" id="1.10.287.610">
    <property type="entry name" value="Helix hairpin bin"/>
    <property type="match status" value="1"/>
</dbReference>
<evidence type="ECO:0000313" key="8">
    <source>
        <dbReference type="Proteomes" id="UP000177053"/>
    </source>
</evidence>
<evidence type="ECO:0000256" key="4">
    <source>
        <dbReference type="ARBA" id="ARBA00035256"/>
    </source>
</evidence>
<evidence type="ECO:0000256" key="2">
    <source>
        <dbReference type="ARBA" id="ARBA00022980"/>
    </source>
</evidence>
<sequence>MAVDVSLKKLLETGAHFGHQSRRWNPKMSPYLYGIQEGVHVFDLIKTKQALAQACDVLTKASKEGKTILLLGTKKQAKEKTKEVAQKAGCFYVTERWLGGTLTNIEMIKKSIKKLIEMKNKREKGEYNQYTKKERLLIEREIERLERFFSGLVGLEKIPDLIVIIDIKRESSAVNETQQKQVETIAIVDSNSDPTLVTYPIPMNDDATKAVEYVLELFGEAIQEGKNPVAKVQRRKQGNRSRTSSASKAGRIRRKNK</sequence>
<feature type="region of interest" description="Disordered" evidence="6">
    <location>
        <begin position="228"/>
        <end position="257"/>
    </location>
</feature>
<evidence type="ECO:0000256" key="3">
    <source>
        <dbReference type="ARBA" id="ARBA00023274"/>
    </source>
</evidence>
<keyword evidence="3 5" id="KW-0687">Ribonucleoprotein</keyword>
<keyword evidence="2 5" id="KW-0689">Ribosomal protein</keyword>
<reference evidence="7 8" key="1">
    <citation type="journal article" date="2016" name="Nat. Commun.">
        <title>Thousands of microbial genomes shed light on interconnected biogeochemical processes in an aquifer system.</title>
        <authorList>
            <person name="Anantharaman K."/>
            <person name="Brown C.T."/>
            <person name="Hug L.A."/>
            <person name="Sharon I."/>
            <person name="Castelle C.J."/>
            <person name="Probst A.J."/>
            <person name="Thomas B.C."/>
            <person name="Singh A."/>
            <person name="Wilkins M.J."/>
            <person name="Karaoz U."/>
            <person name="Brodie E.L."/>
            <person name="Williams K.H."/>
            <person name="Hubbard S.S."/>
            <person name="Banfield J.F."/>
        </authorList>
    </citation>
    <scope>NUCLEOTIDE SEQUENCE [LARGE SCALE GENOMIC DNA]</scope>
</reference>
<dbReference type="NCBIfam" id="TIGR01011">
    <property type="entry name" value="rpsB_bact"/>
    <property type="match status" value="1"/>
</dbReference>
<accession>A0A1F7X7G1</accession>